<dbReference type="GO" id="GO:0004540">
    <property type="term" value="F:RNA nuclease activity"/>
    <property type="evidence" value="ECO:0007669"/>
    <property type="project" value="InterPro"/>
</dbReference>
<evidence type="ECO:0000313" key="1">
    <source>
        <dbReference type="EMBL" id="KKM72992.1"/>
    </source>
</evidence>
<dbReference type="EMBL" id="LAZR01009374">
    <property type="protein sequence ID" value="KKM72992.1"/>
    <property type="molecule type" value="Genomic_DNA"/>
</dbReference>
<organism evidence="1">
    <name type="scientific">marine sediment metagenome</name>
    <dbReference type="NCBI Taxonomy" id="412755"/>
    <lineage>
        <taxon>unclassified sequences</taxon>
        <taxon>metagenomes</taxon>
        <taxon>ecological metagenomes</taxon>
    </lineage>
</organism>
<dbReference type="GO" id="GO:0005737">
    <property type="term" value="C:cytoplasm"/>
    <property type="evidence" value="ECO:0007669"/>
    <property type="project" value="TreeGrafter"/>
</dbReference>
<protein>
    <recommendedName>
        <fullName evidence="2">S1 motif domain-containing protein</fullName>
    </recommendedName>
</protein>
<dbReference type="AlphaFoldDB" id="A0A0F9MUU2"/>
<feature type="non-terminal residue" evidence="1">
    <location>
        <position position="68"/>
    </location>
</feature>
<dbReference type="PANTHER" id="PTHR30001">
    <property type="entry name" value="RIBONUCLEASE"/>
    <property type="match status" value="1"/>
</dbReference>
<comment type="caution">
    <text evidence="1">The sequence shown here is derived from an EMBL/GenBank/DDBJ whole genome shotgun (WGS) entry which is preliminary data.</text>
</comment>
<dbReference type="InterPro" id="IPR012340">
    <property type="entry name" value="NA-bd_OB-fold"/>
</dbReference>
<dbReference type="PANTHER" id="PTHR30001:SF0">
    <property type="entry name" value="RIBONUCLEASE G"/>
    <property type="match status" value="1"/>
</dbReference>
<sequence length="68" mass="7470">MSSEILINVTPSETRAAVVENGLLQEVFIERNEYRGLVGNIYKGKVCRVLPGMQAAFVEIGLSRAAFL</sequence>
<dbReference type="SUPFAM" id="SSF50249">
    <property type="entry name" value="Nucleic acid-binding proteins"/>
    <property type="match status" value="1"/>
</dbReference>
<accession>A0A0F9MUU2</accession>
<dbReference type="InterPro" id="IPR004659">
    <property type="entry name" value="RNase_E/G"/>
</dbReference>
<dbReference type="GO" id="GO:0003723">
    <property type="term" value="F:RNA binding"/>
    <property type="evidence" value="ECO:0007669"/>
    <property type="project" value="InterPro"/>
</dbReference>
<reference evidence="1" key="1">
    <citation type="journal article" date="2015" name="Nature">
        <title>Complex archaea that bridge the gap between prokaryotes and eukaryotes.</title>
        <authorList>
            <person name="Spang A."/>
            <person name="Saw J.H."/>
            <person name="Jorgensen S.L."/>
            <person name="Zaremba-Niedzwiedzka K."/>
            <person name="Martijn J."/>
            <person name="Lind A.E."/>
            <person name="van Eijk R."/>
            <person name="Schleper C."/>
            <person name="Guy L."/>
            <person name="Ettema T.J."/>
        </authorList>
    </citation>
    <scope>NUCLEOTIDE SEQUENCE</scope>
</reference>
<evidence type="ECO:0008006" key="2">
    <source>
        <dbReference type="Google" id="ProtNLM"/>
    </source>
</evidence>
<proteinExistence type="predicted"/>
<dbReference type="GO" id="GO:0006364">
    <property type="term" value="P:rRNA processing"/>
    <property type="evidence" value="ECO:0007669"/>
    <property type="project" value="TreeGrafter"/>
</dbReference>
<gene>
    <name evidence="1" type="ORF">LCGC14_1414900</name>
</gene>
<name>A0A0F9MUU2_9ZZZZ</name>
<dbReference type="Gene3D" id="2.40.50.140">
    <property type="entry name" value="Nucleic acid-binding proteins"/>
    <property type="match status" value="1"/>
</dbReference>